<sequence length="91" mass="10363">MHYDSDAEDFFEILEELIDEGLLVRDSPAHGAAKQCADRGYESLSRAQKFNYDTVIIPLLRKKACSVPNCDERVHQGFGLCSYHQSQLEKN</sequence>
<accession>A0A5A7MJY0</accession>
<dbReference type="AlphaFoldDB" id="A0A5A7MJY0"/>
<dbReference type="Proteomes" id="UP000323105">
    <property type="component" value="Unassembled WGS sequence"/>
</dbReference>
<gene>
    <name evidence="1" type="ORF">CTTA_4977</name>
</gene>
<dbReference type="RefSeq" id="WP_149357217.1">
    <property type="nucleotide sequence ID" value="NZ_BKBW01000021.1"/>
</dbReference>
<evidence type="ECO:0000313" key="1">
    <source>
        <dbReference type="EMBL" id="GEQ77972.1"/>
    </source>
</evidence>
<name>A0A5A7MJY0_COMTE</name>
<evidence type="ECO:0000313" key="2">
    <source>
        <dbReference type="Proteomes" id="UP000323105"/>
    </source>
</evidence>
<dbReference type="EMBL" id="BKBW01000021">
    <property type="protein sequence ID" value="GEQ77972.1"/>
    <property type="molecule type" value="Genomic_DNA"/>
</dbReference>
<comment type="caution">
    <text evidence="1">The sequence shown here is derived from an EMBL/GenBank/DDBJ whole genome shotgun (WGS) entry which is preliminary data.</text>
</comment>
<organism evidence="1 2">
    <name type="scientific">Comamonas testosteroni</name>
    <name type="common">Pseudomonas testosteroni</name>
    <dbReference type="NCBI Taxonomy" id="285"/>
    <lineage>
        <taxon>Bacteria</taxon>
        <taxon>Pseudomonadati</taxon>
        <taxon>Pseudomonadota</taxon>
        <taxon>Betaproteobacteria</taxon>
        <taxon>Burkholderiales</taxon>
        <taxon>Comamonadaceae</taxon>
        <taxon>Comamonas</taxon>
    </lineage>
</organism>
<reference evidence="1 2" key="1">
    <citation type="journal article" date="2019" name="Microbiol. Resour. Announc.">
        <title>Draft Genome Sequence of Comamonas testosteroni TA441, a Bacterium That Has a Cryptic Phenol Degradation Gene Cluster.</title>
        <authorList>
            <person name="Arai H."/>
            <person name="Ishii M."/>
        </authorList>
    </citation>
    <scope>NUCLEOTIDE SEQUENCE [LARGE SCALE GENOMIC DNA]</scope>
    <source>
        <strain evidence="1 2">TA441</strain>
    </source>
</reference>
<proteinExistence type="predicted"/>
<protein>
    <submittedName>
        <fullName evidence="1">Uncharacterized protein</fullName>
    </submittedName>
</protein>